<dbReference type="SUPFAM" id="SSF54211">
    <property type="entry name" value="Ribosomal protein S5 domain 2-like"/>
    <property type="match status" value="1"/>
</dbReference>
<dbReference type="GO" id="GO:0004176">
    <property type="term" value="F:ATP-dependent peptidase activity"/>
    <property type="evidence" value="ECO:0007669"/>
    <property type="project" value="UniProtKB-UniRule"/>
</dbReference>
<dbReference type="PIRSF" id="PIRSF001174">
    <property type="entry name" value="Lon_proteas"/>
    <property type="match status" value="1"/>
</dbReference>
<dbReference type="HAMAP" id="MF_03121">
    <property type="entry name" value="lonp2_euk"/>
    <property type="match status" value="1"/>
</dbReference>
<dbReference type="PROSITE" id="PS51787">
    <property type="entry name" value="LON_N"/>
    <property type="match status" value="1"/>
</dbReference>
<dbReference type="FunFam" id="3.30.230.10:FF:000019">
    <property type="entry name" value="Lon protease homolog 2, peroxisomal"/>
    <property type="match status" value="1"/>
</dbReference>
<evidence type="ECO:0000313" key="18">
    <source>
        <dbReference type="Proteomes" id="UP000653305"/>
    </source>
</evidence>
<dbReference type="Gene3D" id="1.10.8.60">
    <property type="match status" value="2"/>
</dbReference>
<evidence type="ECO:0000256" key="1">
    <source>
        <dbReference type="ARBA" id="ARBA00004253"/>
    </source>
</evidence>
<feature type="active site" evidence="8 10">
    <location>
        <position position="835"/>
    </location>
</feature>
<dbReference type="Gene3D" id="1.20.5.5270">
    <property type="match status" value="1"/>
</dbReference>
<dbReference type="InterPro" id="IPR008269">
    <property type="entry name" value="Lon_proteolytic"/>
</dbReference>
<dbReference type="Pfam" id="PF22667">
    <property type="entry name" value="Lon_lid"/>
    <property type="match status" value="1"/>
</dbReference>
<dbReference type="NCBIfam" id="TIGR00763">
    <property type="entry name" value="lon"/>
    <property type="match status" value="1"/>
</dbReference>
<dbReference type="Gene3D" id="3.40.50.300">
    <property type="entry name" value="P-loop containing nucleotide triphosphate hydrolases"/>
    <property type="match status" value="1"/>
</dbReference>
<comment type="similarity">
    <text evidence="8 9 12 13">Belongs to the peptidase S16 family.</text>
</comment>
<dbReference type="Gene3D" id="1.20.58.1480">
    <property type="match status" value="1"/>
</dbReference>
<evidence type="ECO:0000256" key="12">
    <source>
        <dbReference type="PROSITE-ProRule" id="PRU01122"/>
    </source>
</evidence>
<evidence type="ECO:0000256" key="13">
    <source>
        <dbReference type="RuleBase" id="RU000591"/>
    </source>
</evidence>
<evidence type="ECO:0000256" key="2">
    <source>
        <dbReference type="ARBA" id="ARBA00022670"/>
    </source>
</evidence>
<dbReference type="InterPro" id="IPR015947">
    <property type="entry name" value="PUA-like_sf"/>
</dbReference>
<dbReference type="PANTHER" id="PTHR10046">
    <property type="entry name" value="ATP DEPENDENT LON PROTEASE FAMILY MEMBER"/>
    <property type="match status" value="1"/>
</dbReference>
<feature type="compositionally biased region" description="Basic and acidic residues" evidence="14">
    <location>
        <begin position="77"/>
        <end position="88"/>
    </location>
</feature>
<evidence type="ECO:0000256" key="14">
    <source>
        <dbReference type="SAM" id="MobiDB-lite"/>
    </source>
</evidence>
<comment type="caution">
    <text evidence="17">The sequence shown here is derived from an EMBL/GenBank/DDBJ whole genome shotgun (WGS) entry which is preliminary data.</text>
</comment>
<feature type="binding site" evidence="8 11">
    <location>
        <begin position="402"/>
        <end position="409"/>
    </location>
    <ligand>
        <name>ATP</name>
        <dbReference type="ChEBI" id="CHEBI:30616"/>
    </ligand>
</feature>
<dbReference type="Proteomes" id="UP000653305">
    <property type="component" value="Unassembled WGS sequence"/>
</dbReference>
<dbReference type="InterPro" id="IPR027501">
    <property type="entry name" value="Lonp2_euk"/>
</dbReference>
<evidence type="ECO:0000259" key="15">
    <source>
        <dbReference type="PROSITE" id="PS51786"/>
    </source>
</evidence>
<keyword evidence="2 8" id="KW-0645">Protease</keyword>
<keyword evidence="7 8" id="KW-0576">Peroxisome</keyword>
<dbReference type="InterPro" id="IPR003111">
    <property type="entry name" value="Lon_prtase_N"/>
</dbReference>
<dbReference type="InterPro" id="IPR054594">
    <property type="entry name" value="Lon_lid"/>
</dbReference>
<dbReference type="FunFam" id="1.20.58.1480:FF:000005">
    <property type="entry name" value="Lon protease homolog 2, peroxisomal"/>
    <property type="match status" value="1"/>
</dbReference>
<dbReference type="Gene3D" id="3.30.230.10">
    <property type="match status" value="1"/>
</dbReference>
<dbReference type="GO" id="GO:0005782">
    <property type="term" value="C:peroxisomal matrix"/>
    <property type="evidence" value="ECO:0007669"/>
    <property type="project" value="UniProtKB-SubCell"/>
</dbReference>
<dbReference type="FunFam" id="3.40.50.300:FF:000651">
    <property type="entry name" value="Lon protease homolog 2, peroxisomal"/>
    <property type="match status" value="1"/>
</dbReference>
<dbReference type="PRINTS" id="PR00830">
    <property type="entry name" value="ENDOLAPTASE"/>
</dbReference>
<dbReference type="GO" id="GO:0016887">
    <property type="term" value="F:ATP hydrolysis activity"/>
    <property type="evidence" value="ECO:0007669"/>
    <property type="project" value="UniProtKB-UniRule"/>
</dbReference>
<keyword evidence="4 8" id="KW-0378">Hydrolase</keyword>
<keyword evidence="6 8" id="KW-0067">ATP-binding</keyword>
<dbReference type="SMART" id="SM00464">
    <property type="entry name" value="LON"/>
    <property type="match status" value="1"/>
</dbReference>
<evidence type="ECO:0000256" key="4">
    <source>
        <dbReference type="ARBA" id="ARBA00022801"/>
    </source>
</evidence>
<dbReference type="Pfam" id="PF05362">
    <property type="entry name" value="Lon_C"/>
    <property type="match status" value="1"/>
</dbReference>
<evidence type="ECO:0000256" key="10">
    <source>
        <dbReference type="PIRSR" id="PIRSR001174-1"/>
    </source>
</evidence>
<dbReference type="SUPFAM" id="SSF52540">
    <property type="entry name" value="P-loop containing nucleoside triphosphate hydrolases"/>
    <property type="match status" value="1"/>
</dbReference>
<dbReference type="GO" id="GO:0006515">
    <property type="term" value="P:protein quality control for misfolded or incompletely synthesized proteins"/>
    <property type="evidence" value="ECO:0007669"/>
    <property type="project" value="UniProtKB-UniRule"/>
</dbReference>
<dbReference type="InterPro" id="IPR004815">
    <property type="entry name" value="Lon_bac/euk-typ"/>
</dbReference>
<dbReference type="OrthoDB" id="2411602at2759"/>
<feature type="domain" description="Lon N-terminal" evidence="16">
    <location>
        <begin position="11"/>
        <end position="249"/>
    </location>
</feature>
<evidence type="ECO:0000256" key="5">
    <source>
        <dbReference type="ARBA" id="ARBA00022825"/>
    </source>
</evidence>
<dbReference type="Gene3D" id="2.30.130.40">
    <property type="entry name" value="LON domain-like"/>
    <property type="match status" value="1"/>
</dbReference>
<evidence type="ECO:0000256" key="6">
    <source>
        <dbReference type="ARBA" id="ARBA00022840"/>
    </source>
</evidence>
<feature type="compositionally biased region" description="Low complexity" evidence="14">
    <location>
        <begin position="65"/>
        <end position="76"/>
    </location>
</feature>
<evidence type="ECO:0000313" key="17">
    <source>
        <dbReference type="EMBL" id="GFQ03997.1"/>
    </source>
</evidence>
<comment type="function">
    <text evidence="8">ATP-dependent serine protease that mediates the selective degradation of misfolded and unassembled polypeptides in the peroxisomal matrix. Necessary for type 2 peroxisome targeting signal (PTS2)-containing protein processing and facilitates peroxisome matrix protein import.</text>
</comment>
<feature type="region of interest" description="Disordered" evidence="14">
    <location>
        <begin position="63"/>
        <end position="94"/>
    </location>
</feature>
<evidence type="ECO:0000256" key="11">
    <source>
        <dbReference type="PIRSR" id="PIRSR001174-2"/>
    </source>
</evidence>
<dbReference type="PROSITE" id="PS51786">
    <property type="entry name" value="LON_PROTEOLYTIC"/>
    <property type="match status" value="1"/>
</dbReference>
<dbReference type="GO" id="GO:0016558">
    <property type="term" value="P:protein import into peroxisome matrix"/>
    <property type="evidence" value="ECO:0007669"/>
    <property type="project" value="UniProtKB-UniRule"/>
</dbReference>
<evidence type="ECO:0000256" key="9">
    <source>
        <dbReference type="PIRNR" id="PIRNR001174"/>
    </source>
</evidence>
<dbReference type="InterPro" id="IPR014721">
    <property type="entry name" value="Ribsml_uS5_D2-typ_fold_subgr"/>
</dbReference>
<sequence>MAESVELPGRLAILPFRNKVLLPGAIIRIRCTSPSSVKLVEQELWQREEKGLIGILPVRDAAVESPSAGPTSSPGPGKKEEETSDSHKHGGKNQQEVIHWHNRGVAARALHLSRGVEKPSGRVTYIVVLEGLCRFSVQELSTRGTYYTARITPLDMTKVEMDQVEQESDFIALSRQFKATAMELISVLEQKQKTGGRTKVLLETVPVHKLADIFVASFEISFEEQLSMLDSVDVKVRLSKATELVDRHLQSIRVAEKITQKVEGQLSKSQKEFLLRQQMRAIKEELGDNDDEEDDVAALERKMQDAGMPANIWKHSQRELRRLKKMQPQQPGYNSSRVYLELLADLPWQKASEERELDLKAAKERLDIDHYGLVKIKQRIIEYLAVRKLKPDARGPVLCFVGPPGVGKTSLASSIAAALGRKFIRISLGGVKDEADIRGHRRTYIGSMPGRLIDGLKVFVIQLCCWTRSTKTGSDVRGDPASALLEVLDPEQNKTFNDHYLNVPFDLSKVIFVATANRVQPIPPPLLDRMEVIELPGYTPEEKLRIAMQHLIPRVLDQHGLSFDFLQVPEISCFKMLSNSTSSHNEELYHNLEPAPVRSCGHALSFCTGLICTSPSEFYGVADQQLKINDPYVAMVELVIQRYTREAGVRNLERNLAALARAAAVRVAEQDHAVPLSKDVQRLASPLLDGRLADEAEVEMEVIPIGVNNHDITNAFRVTSPLIVDKAMLEKPARYDDRETAERVSTPGVSVGLVWTAFGGEVQFVEATAMVGKGDLHLTGQLGDVIKESAQIALTWVRARATELKLATTEESNLLEGRDVHIHFPAGAVPKDGPSAGVTLVTSLVSLFSQRRVRADTAMTGEMTLRGLVLPVGGIKDKVLAAHRYGVKRVILPERNLKDLVEVPAAVLSSLEILFAKRMEDVLEQAFEGGCPWRQHSKL</sequence>
<dbReference type="Pfam" id="PF02190">
    <property type="entry name" value="LON_substr_bdg"/>
    <property type="match status" value="1"/>
</dbReference>
<dbReference type="AlphaFoldDB" id="A0A830CXP3"/>
<dbReference type="InterPro" id="IPR027417">
    <property type="entry name" value="P-loop_NTPase"/>
</dbReference>
<dbReference type="InterPro" id="IPR027065">
    <property type="entry name" value="Lon_Prtase"/>
</dbReference>
<keyword evidence="5 8" id="KW-0720">Serine protease</keyword>
<feature type="domain" description="Lon proteolytic" evidence="15">
    <location>
        <begin position="744"/>
        <end position="929"/>
    </location>
</feature>
<evidence type="ECO:0000256" key="8">
    <source>
        <dbReference type="HAMAP-Rule" id="MF_03121"/>
    </source>
</evidence>
<gene>
    <name evidence="17" type="ORF">PHJA_002543600</name>
</gene>
<dbReference type="FunFam" id="2.30.130.40:FF:000008">
    <property type="entry name" value="Lon protease homolog 2, peroxisomal"/>
    <property type="match status" value="1"/>
</dbReference>
<dbReference type="GO" id="GO:0005524">
    <property type="term" value="F:ATP binding"/>
    <property type="evidence" value="ECO:0007669"/>
    <property type="project" value="UniProtKB-UniRule"/>
</dbReference>
<keyword evidence="3 8" id="KW-0547">Nucleotide-binding</keyword>
<keyword evidence="18" id="KW-1185">Reference proteome</keyword>
<feature type="short sequence motif" description="Microbody targeting signal" evidence="8">
    <location>
        <begin position="937"/>
        <end position="939"/>
    </location>
</feature>
<dbReference type="InterPro" id="IPR046336">
    <property type="entry name" value="Lon_prtase_N_sf"/>
</dbReference>
<name>A0A830CXP3_9LAMI</name>
<evidence type="ECO:0000256" key="7">
    <source>
        <dbReference type="ARBA" id="ARBA00023140"/>
    </source>
</evidence>
<evidence type="ECO:0000259" key="16">
    <source>
        <dbReference type="PROSITE" id="PS51787"/>
    </source>
</evidence>
<protein>
    <recommendedName>
        <fullName evidence="8">Lon protease homolog 2, peroxisomal</fullName>
        <ecNumber evidence="8">3.4.21.-</ecNumber>
    </recommendedName>
</protein>
<dbReference type="CDD" id="cd19500">
    <property type="entry name" value="RecA-like_Lon"/>
    <property type="match status" value="1"/>
</dbReference>
<dbReference type="SMART" id="SM00382">
    <property type="entry name" value="AAA"/>
    <property type="match status" value="1"/>
</dbReference>
<dbReference type="InterPro" id="IPR020568">
    <property type="entry name" value="Ribosomal_Su5_D2-typ_SF"/>
</dbReference>
<dbReference type="SUPFAM" id="SSF88697">
    <property type="entry name" value="PUA domain-like"/>
    <property type="match status" value="1"/>
</dbReference>
<proteinExistence type="inferred from homology"/>
<dbReference type="GO" id="GO:0016485">
    <property type="term" value="P:protein processing"/>
    <property type="evidence" value="ECO:0007669"/>
    <property type="project" value="UniProtKB-UniRule"/>
</dbReference>
<dbReference type="InterPro" id="IPR003959">
    <property type="entry name" value="ATPase_AAA_core"/>
</dbReference>
<organism evidence="17 18">
    <name type="scientific">Phtheirospermum japonicum</name>
    <dbReference type="NCBI Taxonomy" id="374723"/>
    <lineage>
        <taxon>Eukaryota</taxon>
        <taxon>Viridiplantae</taxon>
        <taxon>Streptophyta</taxon>
        <taxon>Embryophyta</taxon>
        <taxon>Tracheophyta</taxon>
        <taxon>Spermatophyta</taxon>
        <taxon>Magnoliopsida</taxon>
        <taxon>eudicotyledons</taxon>
        <taxon>Gunneridae</taxon>
        <taxon>Pentapetalae</taxon>
        <taxon>asterids</taxon>
        <taxon>lamiids</taxon>
        <taxon>Lamiales</taxon>
        <taxon>Orobanchaceae</taxon>
        <taxon>Orobanchaceae incertae sedis</taxon>
        <taxon>Phtheirospermum</taxon>
    </lineage>
</organism>
<dbReference type="EC" id="3.4.21.-" evidence="8"/>
<comment type="subcellular location">
    <subcellularLocation>
        <location evidence="1 8">Peroxisome matrix</location>
    </subcellularLocation>
</comment>
<dbReference type="PROSITE" id="PS01046">
    <property type="entry name" value="LON_SER"/>
    <property type="match status" value="1"/>
</dbReference>
<reference evidence="17" key="1">
    <citation type="submission" date="2020-07" db="EMBL/GenBank/DDBJ databases">
        <title>Ethylene signaling mediates host invasion by parasitic plants.</title>
        <authorList>
            <person name="Yoshida S."/>
        </authorList>
    </citation>
    <scope>NUCLEOTIDE SEQUENCE</scope>
    <source>
        <strain evidence="17">Okayama</strain>
    </source>
</reference>
<dbReference type="GO" id="GO:0004252">
    <property type="term" value="F:serine-type endopeptidase activity"/>
    <property type="evidence" value="ECO:0007669"/>
    <property type="project" value="UniProtKB-UniRule"/>
</dbReference>
<dbReference type="FunFam" id="1.20.5.5270:FF:000002">
    <property type="entry name" value="Lon protease homolog"/>
    <property type="match status" value="1"/>
</dbReference>
<dbReference type="InterPro" id="IPR003593">
    <property type="entry name" value="AAA+_ATPase"/>
</dbReference>
<evidence type="ECO:0000256" key="3">
    <source>
        <dbReference type="ARBA" id="ARBA00022741"/>
    </source>
</evidence>
<accession>A0A830CXP3</accession>
<dbReference type="InterPro" id="IPR008268">
    <property type="entry name" value="Peptidase_S16_AS"/>
</dbReference>
<dbReference type="EMBL" id="BMAC01000894">
    <property type="protein sequence ID" value="GFQ03997.1"/>
    <property type="molecule type" value="Genomic_DNA"/>
</dbReference>
<feature type="active site" evidence="8 10">
    <location>
        <position position="878"/>
    </location>
</feature>
<dbReference type="Pfam" id="PF00004">
    <property type="entry name" value="AAA"/>
    <property type="match status" value="1"/>
</dbReference>